<organism evidence="1 2">
    <name type="scientific">Parafrankia colletiae</name>
    <dbReference type="NCBI Taxonomy" id="573497"/>
    <lineage>
        <taxon>Bacteria</taxon>
        <taxon>Bacillati</taxon>
        <taxon>Actinomycetota</taxon>
        <taxon>Actinomycetes</taxon>
        <taxon>Frankiales</taxon>
        <taxon>Frankiaceae</taxon>
        <taxon>Parafrankia</taxon>
    </lineage>
</organism>
<protein>
    <submittedName>
        <fullName evidence="1">Uncharacterized protein</fullName>
    </submittedName>
</protein>
<proteinExistence type="predicted"/>
<gene>
    <name evidence="1" type="ORF">CC117_05245</name>
</gene>
<keyword evidence="2" id="KW-1185">Reference proteome</keyword>
<reference evidence="2" key="1">
    <citation type="submission" date="2016-07" db="EMBL/GenBank/DDBJ databases">
        <title>Sequence Frankia sp. strain CcI1.17.</title>
        <authorList>
            <person name="Ghodhbane-Gtari F."/>
            <person name="Swanson E."/>
            <person name="Gueddou A."/>
            <person name="Morris K."/>
            <person name="Hezbri K."/>
            <person name="Ktari A."/>
            <person name="Nouioui I."/>
            <person name="Abebe-Akele F."/>
            <person name="Simpson S."/>
            <person name="Thomas K."/>
            <person name="Gtari M."/>
            <person name="Tisa L.S."/>
            <person name="Hurst S."/>
        </authorList>
    </citation>
    <scope>NUCLEOTIDE SEQUENCE [LARGE SCALE GENOMIC DNA]</scope>
    <source>
        <strain evidence="2">Cc1.17</strain>
    </source>
</reference>
<evidence type="ECO:0000313" key="2">
    <source>
        <dbReference type="Proteomes" id="UP000179627"/>
    </source>
</evidence>
<dbReference type="Proteomes" id="UP000179627">
    <property type="component" value="Unassembled WGS sequence"/>
</dbReference>
<sequence>MTTAADATPNGTELVAGVSVEGCFERPATAAGEGERDRARRLIDNGRATMAVISAVSDTGLRVDGGTVAEVHLLVDCPGAEPYPVTRRAVVPENERRAGRTGSAGGGVPRQLRRRVPVLVDPAQPDNVLLMWDLRVAS</sequence>
<dbReference type="RefSeq" id="WP_071086847.1">
    <property type="nucleotide sequence ID" value="NZ_MBLM01000130.1"/>
</dbReference>
<dbReference type="AlphaFoldDB" id="A0A1S1QJC3"/>
<accession>A0A1S1QJC3</accession>
<evidence type="ECO:0000313" key="1">
    <source>
        <dbReference type="EMBL" id="OHV33777.1"/>
    </source>
</evidence>
<name>A0A1S1QJC3_9ACTN</name>
<dbReference type="OrthoDB" id="3216120at2"/>
<comment type="caution">
    <text evidence="1">The sequence shown here is derived from an EMBL/GenBank/DDBJ whole genome shotgun (WGS) entry which is preliminary data.</text>
</comment>
<dbReference type="EMBL" id="MBLM01000130">
    <property type="protein sequence ID" value="OHV33777.1"/>
    <property type="molecule type" value="Genomic_DNA"/>
</dbReference>